<dbReference type="PANTHER" id="PTHR35510:SF1">
    <property type="entry name" value="DBH-LIKE MONOOXYGENASE"/>
    <property type="match status" value="1"/>
</dbReference>
<name>A0A835IJD5_9MAGN</name>
<dbReference type="AlphaFoldDB" id="A0A835IJD5"/>
<reference evidence="1 2" key="1">
    <citation type="submission" date="2020-10" db="EMBL/GenBank/DDBJ databases">
        <title>The Coptis chinensis genome and diversification of protoberbering-type alkaloids.</title>
        <authorList>
            <person name="Wang B."/>
            <person name="Shu S."/>
            <person name="Song C."/>
            <person name="Liu Y."/>
        </authorList>
    </citation>
    <scope>NUCLEOTIDE SEQUENCE [LARGE SCALE GENOMIC DNA]</scope>
    <source>
        <strain evidence="1">HL-2020</strain>
        <tissue evidence="1">Leaf</tissue>
    </source>
</reference>
<evidence type="ECO:0000313" key="1">
    <source>
        <dbReference type="EMBL" id="KAF9617532.1"/>
    </source>
</evidence>
<proteinExistence type="predicted"/>
<gene>
    <name evidence="1" type="ORF">IFM89_037344</name>
</gene>
<dbReference type="Proteomes" id="UP000631114">
    <property type="component" value="Unassembled WGS sequence"/>
</dbReference>
<sequence>MSGYSWSLKMKRKELEDVYDDFSDFSLSSPARKIRRLDADLPPIMEEEDQLGIPVDIEMPTVSRQIIEQEPLNEERALVLYKPVNTSPLQLSDLSITVNGDLFPGLKNGSFWSGYSGLFKTGENQTEPMGKNAGTNNCLAVVPWVSNKLPSAPGTDSGAVTELSEPMEAEDVEVMEIEDDSNKMTSEEQAGNTNAWGVAEGLQQWQQQHCMTPQLPPSTATPPVMWSW</sequence>
<comment type="caution">
    <text evidence="1">The sequence shown here is derived from an EMBL/GenBank/DDBJ whole genome shotgun (WGS) entry which is preliminary data.</text>
</comment>
<dbReference type="OrthoDB" id="1937743at2759"/>
<dbReference type="PANTHER" id="PTHR35510">
    <property type="entry name" value="DBH-LIKE MONOOXYGENASE"/>
    <property type="match status" value="1"/>
</dbReference>
<accession>A0A835IJD5</accession>
<organism evidence="1 2">
    <name type="scientific">Coptis chinensis</name>
    <dbReference type="NCBI Taxonomy" id="261450"/>
    <lineage>
        <taxon>Eukaryota</taxon>
        <taxon>Viridiplantae</taxon>
        <taxon>Streptophyta</taxon>
        <taxon>Embryophyta</taxon>
        <taxon>Tracheophyta</taxon>
        <taxon>Spermatophyta</taxon>
        <taxon>Magnoliopsida</taxon>
        <taxon>Ranunculales</taxon>
        <taxon>Ranunculaceae</taxon>
        <taxon>Coptidoideae</taxon>
        <taxon>Coptis</taxon>
    </lineage>
</organism>
<evidence type="ECO:0000313" key="2">
    <source>
        <dbReference type="Proteomes" id="UP000631114"/>
    </source>
</evidence>
<dbReference type="EMBL" id="JADFTS010000003">
    <property type="protein sequence ID" value="KAF9617532.1"/>
    <property type="molecule type" value="Genomic_DNA"/>
</dbReference>
<protein>
    <submittedName>
        <fullName evidence="1">Uncharacterized protein</fullName>
    </submittedName>
</protein>
<keyword evidence="2" id="KW-1185">Reference proteome</keyword>